<sequence length="110" mass="11919">MSRPPTYGCHAGQPKFIRHELGCSFENFRNRASNILLTVAFVAFLAAPSPPQPPTVCQTIDLAPHGPGLAGATAENPNVLPVGPFEFPTWFLSTQTIQTGRYLLCPDIEP</sequence>
<accession>A0AAE0ZQ16</accession>
<keyword evidence="2" id="KW-1185">Reference proteome</keyword>
<reference evidence="1" key="1">
    <citation type="journal article" date="2023" name="G3 (Bethesda)">
        <title>A reference genome for the long-term kleptoplast-retaining sea slug Elysia crispata morphotype clarki.</title>
        <authorList>
            <person name="Eastman K.E."/>
            <person name="Pendleton A.L."/>
            <person name="Shaikh M.A."/>
            <person name="Suttiyut T."/>
            <person name="Ogas R."/>
            <person name="Tomko P."/>
            <person name="Gavelis G."/>
            <person name="Widhalm J.R."/>
            <person name="Wisecaver J.H."/>
        </authorList>
    </citation>
    <scope>NUCLEOTIDE SEQUENCE</scope>
    <source>
        <strain evidence="1">ECLA1</strain>
    </source>
</reference>
<protein>
    <submittedName>
        <fullName evidence="1">Uncharacterized protein</fullName>
    </submittedName>
</protein>
<evidence type="ECO:0000313" key="1">
    <source>
        <dbReference type="EMBL" id="KAK3773350.1"/>
    </source>
</evidence>
<comment type="caution">
    <text evidence="1">The sequence shown here is derived from an EMBL/GenBank/DDBJ whole genome shotgun (WGS) entry which is preliminary data.</text>
</comment>
<dbReference type="Proteomes" id="UP001283361">
    <property type="component" value="Unassembled WGS sequence"/>
</dbReference>
<gene>
    <name evidence="1" type="ORF">RRG08_023230</name>
</gene>
<evidence type="ECO:0000313" key="2">
    <source>
        <dbReference type="Proteomes" id="UP001283361"/>
    </source>
</evidence>
<proteinExistence type="predicted"/>
<organism evidence="1 2">
    <name type="scientific">Elysia crispata</name>
    <name type="common">lettuce slug</name>
    <dbReference type="NCBI Taxonomy" id="231223"/>
    <lineage>
        <taxon>Eukaryota</taxon>
        <taxon>Metazoa</taxon>
        <taxon>Spiralia</taxon>
        <taxon>Lophotrochozoa</taxon>
        <taxon>Mollusca</taxon>
        <taxon>Gastropoda</taxon>
        <taxon>Heterobranchia</taxon>
        <taxon>Euthyneura</taxon>
        <taxon>Panpulmonata</taxon>
        <taxon>Sacoglossa</taxon>
        <taxon>Placobranchoidea</taxon>
        <taxon>Plakobranchidae</taxon>
        <taxon>Elysia</taxon>
    </lineage>
</organism>
<dbReference type="EMBL" id="JAWDGP010003545">
    <property type="protein sequence ID" value="KAK3773350.1"/>
    <property type="molecule type" value="Genomic_DNA"/>
</dbReference>
<name>A0AAE0ZQ16_9GAST</name>
<dbReference type="AlphaFoldDB" id="A0AAE0ZQ16"/>